<evidence type="ECO:0000313" key="4">
    <source>
        <dbReference type="Proteomes" id="UP000185511"/>
    </source>
</evidence>
<accession>A0AAC9LDN2</accession>
<dbReference type="Gene3D" id="1.10.260.40">
    <property type="entry name" value="lambda repressor-like DNA-binding domains"/>
    <property type="match status" value="1"/>
</dbReference>
<dbReference type="GO" id="GO:0003677">
    <property type="term" value="F:DNA binding"/>
    <property type="evidence" value="ECO:0007669"/>
    <property type="project" value="InterPro"/>
</dbReference>
<reference evidence="4" key="1">
    <citation type="submission" date="2016-06" db="EMBL/GenBank/DDBJ databases">
        <title>Complete genome sequence of Actinoalloteichus fjordicus DSM 46855 (=ADI127-17), type strain of the new species Actinoalloteichus fjordicus.</title>
        <authorList>
            <person name="Ruckert C."/>
            <person name="Nouioui I."/>
            <person name="Willmese J."/>
            <person name="van Wezel G."/>
            <person name="Klenk H.-P."/>
            <person name="Kalinowski J."/>
            <person name="Zotchev S.B."/>
        </authorList>
    </citation>
    <scope>NUCLEOTIDE SEQUENCE [LARGE SCALE GENOMIC DNA]</scope>
    <source>
        <strain evidence="4">ADI127-7</strain>
    </source>
</reference>
<dbReference type="InterPro" id="IPR010982">
    <property type="entry name" value="Lambda_DNA-bd_dom_sf"/>
</dbReference>
<dbReference type="AlphaFoldDB" id="A0AAC9LDN2"/>
<name>A0AAC9LDN2_9PSEU</name>
<protein>
    <submittedName>
        <fullName evidence="3">DNA binding protein with helix-turn-helix domain</fullName>
    </submittedName>
</protein>
<feature type="domain" description="HTH cro/C1-type" evidence="2">
    <location>
        <begin position="29"/>
        <end position="83"/>
    </location>
</feature>
<dbReference type="KEGG" id="acad:UA74_18465"/>
<dbReference type="CDD" id="cd00093">
    <property type="entry name" value="HTH_XRE"/>
    <property type="match status" value="1"/>
</dbReference>
<dbReference type="Pfam" id="PF13560">
    <property type="entry name" value="HTH_31"/>
    <property type="match status" value="1"/>
</dbReference>
<feature type="compositionally biased region" description="Basic and acidic residues" evidence="1">
    <location>
        <begin position="287"/>
        <end position="302"/>
    </location>
</feature>
<dbReference type="Pfam" id="PF19054">
    <property type="entry name" value="DUF5753"/>
    <property type="match status" value="1"/>
</dbReference>
<feature type="region of interest" description="Disordered" evidence="1">
    <location>
        <begin position="282"/>
        <end position="302"/>
    </location>
</feature>
<evidence type="ECO:0000256" key="1">
    <source>
        <dbReference type="SAM" id="MobiDB-lite"/>
    </source>
</evidence>
<dbReference type="PROSITE" id="PS50943">
    <property type="entry name" value="HTH_CROC1"/>
    <property type="match status" value="1"/>
</dbReference>
<dbReference type="SUPFAM" id="SSF47413">
    <property type="entry name" value="lambda repressor-like DNA-binding domains"/>
    <property type="match status" value="1"/>
</dbReference>
<sequence>MTSCNQSRTLCHMSRMTRTPRARAVGYALRTVREKNGLSAREVGRRIGIHPTLVGRIEGATKVLSLQDISALLGAIEASPEQRKHVLRLAQDLGRPNWHGSASHVPAQIQTLVMYEQEAETITAVSLALVPGLLQTREYAQAIIVGDRPGDGDRLMTRMGRQELLRREDPTQMTAILDESVLTRAVGGPAVMAGQLRHLLRLVESGIVDVKVLPFTAGAHDALSGPFDLLEFADAPPIVYVESLGRGEFIDEPEEVGEFIEARSNVLEIAMSTADTAALIASHAHRHAESEQTHDATPDRLA</sequence>
<evidence type="ECO:0000313" key="3">
    <source>
        <dbReference type="EMBL" id="APU15721.1"/>
    </source>
</evidence>
<keyword evidence="4" id="KW-1185">Reference proteome</keyword>
<proteinExistence type="predicted"/>
<gene>
    <name evidence="3" type="ORF">UA74_18465</name>
</gene>
<dbReference type="SMART" id="SM00530">
    <property type="entry name" value="HTH_XRE"/>
    <property type="match status" value="1"/>
</dbReference>
<organism evidence="3 4">
    <name type="scientific">Actinoalloteichus fjordicus</name>
    <dbReference type="NCBI Taxonomy" id="1612552"/>
    <lineage>
        <taxon>Bacteria</taxon>
        <taxon>Bacillati</taxon>
        <taxon>Actinomycetota</taxon>
        <taxon>Actinomycetes</taxon>
        <taxon>Pseudonocardiales</taxon>
        <taxon>Pseudonocardiaceae</taxon>
        <taxon>Actinoalloteichus</taxon>
    </lineage>
</organism>
<dbReference type="InterPro" id="IPR001387">
    <property type="entry name" value="Cro/C1-type_HTH"/>
</dbReference>
<dbReference type="InterPro" id="IPR043917">
    <property type="entry name" value="DUF5753"/>
</dbReference>
<dbReference type="Proteomes" id="UP000185511">
    <property type="component" value="Chromosome"/>
</dbReference>
<evidence type="ECO:0000259" key="2">
    <source>
        <dbReference type="PROSITE" id="PS50943"/>
    </source>
</evidence>
<dbReference type="EMBL" id="CP016076">
    <property type="protein sequence ID" value="APU15721.1"/>
    <property type="molecule type" value="Genomic_DNA"/>
</dbReference>